<keyword evidence="4" id="KW-1185">Reference proteome</keyword>
<feature type="compositionally biased region" description="Basic and acidic residues" evidence="1">
    <location>
        <begin position="243"/>
        <end position="254"/>
    </location>
</feature>
<protein>
    <submittedName>
        <fullName evidence="3">NEQ236</fullName>
    </submittedName>
</protein>
<feature type="compositionally biased region" description="Basic and acidic residues" evidence="1">
    <location>
        <begin position="260"/>
        <end position="303"/>
    </location>
</feature>
<dbReference type="EMBL" id="AE017199">
    <property type="protein sequence ID" value="AAR39089.1"/>
    <property type="molecule type" value="Genomic_DNA"/>
</dbReference>
<evidence type="ECO:0000313" key="4">
    <source>
        <dbReference type="Proteomes" id="UP000000578"/>
    </source>
</evidence>
<keyword evidence="2" id="KW-0472">Membrane</keyword>
<dbReference type="Proteomes" id="UP000000578">
    <property type="component" value="Chromosome"/>
</dbReference>
<accession>Q74MS1</accession>
<gene>
    <name evidence="3" type="ordered locus">NEQ236</name>
</gene>
<dbReference type="AlphaFoldDB" id="Q74MS1"/>
<evidence type="ECO:0000256" key="1">
    <source>
        <dbReference type="SAM" id="MobiDB-lite"/>
    </source>
</evidence>
<dbReference type="BioCyc" id="NEQU228908:GJB6-252-MONOMER"/>
<keyword evidence="2" id="KW-0812">Transmembrane</keyword>
<name>Q74MS1_NANEQ</name>
<dbReference type="EnsemblBacteria" id="AAR39089">
    <property type="protein sequence ID" value="AAR39089"/>
    <property type="gene ID" value="NEQ236"/>
</dbReference>
<dbReference type="STRING" id="228908.NEQ236"/>
<sequence length="336" mass="38057">MKKMFVPLMAAMPFLAIGLAANPVLFKAKEVKVEPHCDFVEETKTYTINGEKYEVDHVCKTTNEYVTFTSVWTNEDNCYLDDTQGAVCQTENPTEVRLYGFVFVTKTDNGFKCTDKTGGNEAYGKTVSECIANYLKGNNNVNVEVKIENGNTLVIEYKANYENPVEFGYKDYFVRYNPTTKFGYVLPVVKVEGNTVYVDPSEFQTSKNAERMRALFEDVANSQTTVTQEETKETTTETTETTETEKKEETKEEETTTEAKQGEATEETKEQAEKTGEEKETEKEKMGEKETKETKQEQTKQETKQGFPTTYLLAAAVVIAAIAGAVYFFKQQQQEQ</sequence>
<dbReference type="KEGG" id="neq:NEQ236"/>
<feature type="transmembrane region" description="Helical" evidence="2">
    <location>
        <begin position="311"/>
        <end position="329"/>
    </location>
</feature>
<dbReference type="PATRIC" id="fig|228908.8.peg.241"/>
<dbReference type="HOGENOM" id="CLU_825420_0_0_2"/>
<keyword evidence="2" id="KW-1133">Transmembrane helix</keyword>
<proteinExistence type="predicted"/>
<evidence type="ECO:0000313" key="3">
    <source>
        <dbReference type="EMBL" id="AAR39089.1"/>
    </source>
</evidence>
<reference evidence="3 4" key="1">
    <citation type="journal article" date="2003" name="Proc. Natl. Acad. Sci. U.S.A.">
        <title>The genome of Nanoarchaeum equitans: insights into early archaeal evolution and derived parasitism.</title>
        <authorList>
            <person name="Waters E."/>
            <person name="Hohn M.J."/>
            <person name="Ahel I."/>
            <person name="Graham D.E."/>
            <person name="Adams M.D."/>
            <person name="Barnstead M."/>
            <person name="Beeson K.Y."/>
            <person name="Bibbs L."/>
            <person name="Bolanos R."/>
            <person name="Keller M."/>
            <person name="Kretz K."/>
            <person name="Lin X."/>
            <person name="Mathur E."/>
            <person name="Ni J."/>
            <person name="Podar M."/>
            <person name="Richardson T."/>
            <person name="Sutton G.G."/>
            <person name="Simon M."/>
            <person name="Soll D."/>
            <person name="Stetter K.O."/>
            <person name="Short J.M."/>
            <person name="Noordewier M."/>
        </authorList>
    </citation>
    <scope>NUCLEOTIDE SEQUENCE [LARGE SCALE GENOMIC DNA]</scope>
    <source>
        <strain evidence="3 4">Kin4-M</strain>
    </source>
</reference>
<feature type="region of interest" description="Disordered" evidence="1">
    <location>
        <begin position="218"/>
        <end position="308"/>
    </location>
</feature>
<organism evidence="3 4">
    <name type="scientific">Nanoarchaeum equitans (strain Kin4-M)</name>
    <dbReference type="NCBI Taxonomy" id="228908"/>
    <lineage>
        <taxon>Archaea</taxon>
        <taxon>Nanobdellota</taxon>
        <taxon>Candidatus Nanoarchaeia</taxon>
        <taxon>Nanoarchaeales</taxon>
        <taxon>Nanoarchaeaceae</taxon>
        <taxon>Nanoarchaeum</taxon>
    </lineage>
</organism>
<evidence type="ECO:0000256" key="2">
    <source>
        <dbReference type="SAM" id="Phobius"/>
    </source>
</evidence>